<evidence type="ECO:0000256" key="1">
    <source>
        <dbReference type="SAM" id="Phobius"/>
    </source>
</evidence>
<comment type="caution">
    <text evidence="3">The sequence shown here is derived from an EMBL/GenBank/DDBJ whole genome shotgun (WGS) entry which is preliminary data.</text>
</comment>
<evidence type="ECO:0000313" key="3">
    <source>
        <dbReference type="EMBL" id="KAF3557697.1"/>
    </source>
</evidence>
<evidence type="ECO:0000313" key="4">
    <source>
        <dbReference type="Proteomes" id="UP000712600"/>
    </source>
</evidence>
<feature type="domain" description="Reverse transcriptase zinc-binding" evidence="2">
    <location>
        <begin position="4"/>
        <end position="75"/>
    </location>
</feature>
<protein>
    <recommendedName>
        <fullName evidence="2">Reverse transcriptase zinc-binding domain-containing protein</fullName>
    </recommendedName>
</protein>
<name>A0A8S9R1P3_BRACR</name>
<proteinExistence type="predicted"/>
<keyword evidence="1" id="KW-0472">Membrane</keyword>
<accession>A0A8S9R1P3</accession>
<sequence length="202" mass="23122">MEATTQTPDWKKLIWTGETSPKIRLFLWKITQGSLPTGSNLQQRGLMQHTTCVRCGELETEAHLFLHCNYARQVWTSSLFRDQLDPSAFPTFLDALTFGKTAVGFPPLGVVADIFPWVCLYIWIARTQMIFEKRFIKPEITVSKAIWSAREWKLAQPTVTQKPCTIKQVIIPDLDDLIVCFSDAAWRKETNMAGFGCIFMDK</sequence>
<dbReference type="Proteomes" id="UP000712600">
    <property type="component" value="Unassembled WGS sequence"/>
</dbReference>
<dbReference type="EMBL" id="QGKX02000996">
    <property type="protein sequence ID" value="KAF3557697.1"/>
    <property type="molecule type" value="Genomic_DNA"/>
</dbReference>
<gene>
    <name evidence="3" type="ORF">F2Q69_00014467</name>
</gene>
<feature type="transmembrane region" description="Helical" evidence="1">
    <location>
        <begin position="103"/>
        <end position="124"/>
    </location>
</feature>
<reference evidence="3" key="1">
    <citation type="submission" date="2019-12" db="EMBL/GenBank/DDBJ databases">
        <title>Genome sequencing and annotation of Brassica cretica.</title>
        <authorList>
            <person name="Studholme D.J."/>
            <person name="Sarris P."/>
        </authorList>
    </citation>
    <scope>NUCLEOTIDE SEQUENCE</scope>
    <source>
        <strain evidence="3">PFS-109/04</strain>
        <tissue evidence="3">Leaf</tissue>
    </source>
</reference>
<organism evidence="3 4">
    <name type="scientific">Brassica cretica</name>
    <name type="common">Mustard</name>
    <dbReference type="NCBI Taxonomy" id="69181"/>
    <lineage>
        <taxon>Eukaryota</taxon>
        <taxon>Viridiplantae</taxon>
        <taxon>Streptophyta</taxon>
        <taxon>Embryophyta</taxon>
        <taxon>Tracheophyta</taxon>
        <taxon>Spermatophyta</taxon>
        <taxon>Magnoliopsida</taxon>
        <taxon>eudicotyledons</taxon>
        <taxon>Gunneridae</taxon>
        <taxon>Pentapetalae</taxon>
        <taxon>rosids</taxon>
        <taxon>malvids</taxon>
        <taxon>Brassicales</taxon>
        <taxon>Brassicaceae</taxon>
        <taxon>Brassiceae</taxon>
        <taxon>Brassica</taxon>
    </lineage>
</organism>
<dbReference type="Pfam" id="PF13966">
    <property type="entry name" value="zf-RVT"/>
    <property type="match status" value="1"/>
</dbReference>
<dbReference type="AlphaFoldDB" id="A0A8S9R1P3"/>
<keyword evidence="1" id="KW-1133">Transmembrane helix</keyword>
<evidence type="ECO:0000259" key="2">
    <source>
        <dbReference type="Pfam" id="PF13966"/>
    </source>
</evidence>
<dbReference type="InterPro" id="IPR026960">
    <property type="entry name" value="RVT-Znf"/>
</dbReference>
<keyword evidence="1" id="KW-0812">Transmembrane</keyword>